<proteinExistence type="predicted"/>
<organism evidence="1">
    <name type="scientific">Arundo donax</name>
    <name type="common">Giant reed</name>
    <name type="synonym">Donax arundinaceus</name>
    <dbReference type="NCBI Taxonomy" id="35708"/>
    <lineage>
        <taxon>Eukaryota</taxon>
        <taxon>Viridiplantae</taxon>
        <taxon>Streptophyta</taxon>
        <taxon>Embryophyta</taxon>
        <taxon>Tracheophyta</taxon>
        <taxon>Spermatophyta</taxon>
        <taxon>Magnoliopsida</taxon>
        <taxon>Liliopsida</taxon>
        <taxon>Poales</taxon>
        <taxon>Poaceae</taxon>
        <taxon>PACMAD clade</taxon>
        <taxon>Arundinoideae</taxon>
        <taxon>Arundineae</taxon>
        <taxon>Arundo</taxon>
    </lineage>
</organism>
<dbReference type="EMBL" id="GBRH01259279">
    <property type="protein sequence ID" value="JAD38616.1"/>
    <property type="molecule type" value="Transcribed_RNA"/>
</dbReference>
<reference evidence="1" key="1">
    <citation type="submission" date="2014-09" db="EMBL/GenBank/DDBJ databases">
        <authorList>
            <person name="Magalhaes I.L.F."/>
            <person name="Oliveira U."/>
            <person name="Santos F.R."/>
            <person name="Vidigal T.H.D.A."/>
            <person name="Brescovit A.D."/>
            <person name="Santos A.J."/>
        </authorList>
    </citation>
    <scope>NUCLEOTIDE SEQUENCE</scope>
    <source>
        <tissue evidence="1">Shoot tissue taken approximately 20 cm above the soil surface</tissue>
    </source>
</reference>
<name>A0A0A8ZIL4_ARUDO</name>
<protein>
    <submittedName>
        <fullName evidence="1">Uncharacterized protein</fullName>
    </submittedName>
</protein>
<accession>A0A0A8ZIL4</accession>
<sequence length="38" mass="4292">MPSSRRGSRVKSASLKKGPVAFVSHMEIIFKYLLLPFI</sequence>
<evidence type="ECO:0000313" key="1">
    <source>
        <dbReference type="EMBL" id="JAD38616.1"/>
    </source>
</evidence>
<reference evidence="1" key="2">
    <citation type="journal article" date="2015" name="Data Brief">
        <title>Shoot transcriptome of the giant reed, Arundo donax.</title>
        <authorList>
            <person name="Barrero R.A."/>
            <person name="Guerrero F.D."/>
            <person name="Moolhuijzen P."/>
            <person name="Goolsby J.A."/>
            <person name="Tidwell J."/>
            <person name="Bellgard S.E."/>
            <person name="Bellgard M.I."/>
        </authorList>
    </citation>
    <scope>NUCLEOTIDE SEQUENCE</scope>
    <source>
        <tissue evidence="1">Shoot tissue taken approximately 20 cm above the soil surface</tissue>
    </source>
</reference>
<dbReference type="AlphaFoldDB" id="A0A0A8ZIL4"/>